<dbReference type="EMBL" id="JAIWYP010000002">
    <property type="protein sequence ID" value="KAH3872692.1"/>
    <property type="molecule type" value="Genomic_DNA"/>
</dbReference>
<evidence type="ECO:0000313" key="1">
    <source>
        <dbReference type="EMBL" id="KAH3872692.1"/>
    </source>
</evidence>
<accession>A0A9D4M875</accession>
<reference evidence="1" key="1">
    <citation type="journal article" date="2019" name="bioRxiv">
        <title>The Genome of the Zebra Mussel, Dreissena polymorpha: A Resource for Invasive Species Research.</title>
        <authorList>
            <person name="McCartney M.A."/>
            <person name="Auch B."/>
            <person name="Kono T."/>
            <person name="Mallez S."/>
            <person name="Zhang Y."/>
            <person name="Obille A."/>
            <person name="Becker A."/>
            <person name="Abrahante J.E."/>
            <person name="Garbe J."/>
            <person name="Badalamenti J.P."/>
            <person name="Herman A."/>
            <person name="Mangelson H."/>
            <person name="Liachko I."/>
            <person name="Sullivan S."/>
            <person name="Sone E.D."/>
            <person name="Koren S."/>
            <person name="Silverstein K.A.T."/>
            <person name="Beckman K.B."/>
            <person name="Gohl D.M."/>
        </authorList>
    </citation>
    <scope>NUCLEOTIDE SEQUENCE</scope>
    <source>
        <strain evidence="1">Duluth1</strain>
        <tissue evidence="1">Whole animal</tissue>
    </source>
</reference>
<dbReference type="Proteomes" id="UP000828390">
    <property type="component" value="Unassembled WGS sequence"/>
</dbReference>
<evidence type="ECO:0000313" key="2">
    <source>
        <dbReference type="Proteomes" id="UP000828390"/>
    </source>
</evidence>
<gene>
    <name evidence="1" type="ORF">DPMN_035912</name>
</gene>
<organism evidence="1 2">
    <name type="scientific">Dreissena polymorpha</name>
    <name type="common">Zebra mussel</name>
    <name type="synonym">Mytilus polymorpha</name>
    <dbReference type="NCBI Taxonomy" id="45954"/>
    <lineage>
        <taxon>Eukaryota</taxon>
        <taxon>Metazoa</taxon>
        <taxon>Spiralia</taxon>
        <taxon>Lophotrochozoa</taxon>
        <taxon>Mollusca</taxon>
        <taxon>Bivalvia</taxon>
        <taxon>Autobranchia</taxon>
        <taxon>Heteroconchia</taxon>
        <taxon>Euheterodonta</taxon>
        <taxon>Imparidentia</taxon>
        <taxon>Neoheterodontei</taxon>
        <taxon>Myida</taxon>
        <taxon>Dreissenoidea</taxon>
        <taxon>Dreissenidae</taxon>
        <taxon>Dreissena</taxon>
    </lineage>
</organism>
<protein>
    <submittedName>
        <fullName evidence="1">Uncharacterized protein</fullName>
    </submittedName>
</protein>
<sequence length="84" mass="9250">MTLHLEYNLTTGACESVKVNLIQLLKQEVSKLDLIYQGDLCKMSDCSDIDVTITCSGFSAGRRKRQVVYASVLAVIKLGNIPTQ</sequence>
<dbReference type="AlphaFoldDB" id="A0A9D4M875"/>
<name>A0A9D4M875_DREPO</name>
<keyword evidence="2" id="KW-1185">Reference proteome</keyword>
<comment type="caution">
    <text evidence="1">The sequence shown here is derived from an EMBL/GenBank/DDBJ whole genome shotgun (WGS) entry which is preliminary data.</text>
</comment>
<reference evidence="1" key="2">
    <citation type="submission" date="2020-11" db="EMBL/GenBank/DDBJ databases">
        <authorList>
            <person name="McCartney M.A."/>
            <person name="Auch B."/>
            <person name="Kono T."/>
            <person name="Mallez S."/>
            <person name="Becker A."/>
            <person name="Gohl D.M."/>
            <person name="Silverstein K.A.T."/>
            <person name="Koren S."/>
            <person name="Bechman K.B."/>
            <person name="Herman A."/>
            <person name="Abrahante J.E."/>
            <person name="Garbe J."/>
        </authorList>
    </citation>
    <scope>NUCLEOTIDE SEQUENCE</scope>
    <source>
        <strain evidence="1">Duluth1</strain>
        <tissue evidence="1">Whole animal</tissue>
    </source>
</reference>
<proteinExistence type="predicted"/>